<dbReference type="PANTHER" id="PTHR43078:SF6">
    <property type="entry name" value="UDP-GLUCURONIC ACID DECARBOXYLASE 1"/>
    <property type="match status" value="1"/>
</dbReference>
<evidence type="ECO:0000313" key="7">
    <source>
        <dbReference type="Proteomes" id="UP000242263"/>
    </source>
</evidence>
<dbReference type="InterPro" id="IPR044516">
    <property type="entry name" value="UXS-like"/>
</dbReference>
<comment type="cofactor">
    <cofactor evidence="1">
        <name>NAD(+)</name>
        <dbReference type="ChEBI" id="CHEBI:57540"/>
    </cofactor>
</comment>
<dbReference type="EMBL" id="PKGU01000003">
    <property type="protein sequence ID" value="PKZ14993.1"/>
    <property type="molecule type" value="Genomic_DNA"/>
</dbReference>
<keyword evidence="4" id="KW-0456">Lyase</keyword>
<dbReference type="PANTHER" id="PTHR43078">
    <property type="entry name" value="UDP-GLUCURONIC ACID DECARBOXYLASE-RELATED"/>
    <property type="match status" value="1"/>
</dbReference>
<dbReference type="Pfam" id="PF01370">
    <property type="entry name" value="Epimerase"/>
    <property type="match status" value="1"/>
</dbReference>
<dbReference type="GO" id="GO:0048040">
    <property type="term" value="F:UDP-glucuronate decarboxylase activity"/>
    <property type="evidence" value="ECO:0007669"/>
    <property type="project" value="TreeGrafter"/>
</dbReference>
<name>A0A2I1M4D9_9BIFI</name>
<organism evidence="6 7">
    <name type="scientific">Alloscardovia omnicolens</name>
    <dbReference type="NCBI Taxonomy" id="419015"/>
    <lineage>
        <taxon>Bacteria</taxon>
        <taxon>Bacillati</taxon>
        <taxon>Actinomycetota</taxon>
        <taxon>Actinomycetes</taxon>
        <taxon>Bifidobacteriales</taxon>
        <taxon>Bifidobacteriaceae</taxon>
        <taxon>Alloscardovia</taxon>
    </lineage>
</organism>
<evidence type="ECO:0000256" key="4">
    <source>
        <dbReference type="ARBA" id="ARBA00023239"/>
    </source>
</evidence>
<dbReference type="GO" id="GO:0005737">
    <property type="term" value="C:cytoplasm"/>
    <property type="evidence" value="ECO:0007669"/>
    <property type="project" value="TreeGrafter"/>
</dbReference>
<proteinExistence type="predicted"/>
<keyword evidence="2" id="KW-0210">Decarboxylase</keyword>
<accession>A0A2I1M4D9</accession>
<dbReference type="GO" id="GO:0042732">
    <property type="term" value="P:D-xylose metabolic process"/>
    <property type="evidence" value="ECO:0007669"/>
    <property type="project" value="InterPro"/>
</dbReference>
<keyword evidence="3" id="KW-0520">NAD</keyword>
<evidence type="ECO:0000259" key="5">
    <source>
        <dbReference type="Pfam" id="PF01370"/>
    </source>
</evidence>
<feature type="domain" description="NAD-dependent epimerase/dehydratase" evidence="5">
    <location>
        <begin position="30"/>
        <end position="265"/>
    </location>
</feature>
<dbReference type="InterPro" id="IPR001509">
    <property type="entry name" value="Epimerase_deHydtase"/>
</dbReference>
<sequence length="347" mass="38084">MVKELNIWLRDALEAADCVVSPRYFVGKTVAVLGATGFIGSILSYTVAQLGATVIACGRNKTRLDELFVGQESVKVQEIDVTNAYLHFDTVPQIIINAASPADPQSFVNNPVQTMLSNINGVKNVLDYAVEHHVEQVLYVSSGEIYGYFLNEHLLREEELGYLDLLSSRSCYPQSKRAAETLCASYAQQFGIDVRVARPSHVLGPQFTQTDSRASAQFFRDSCSGRDIELTSAGTQIRTFVYISDCVAGILSILSAGEKSVAYNVSNSAYPVSFADFARAVGRVGGVQVHIPQAEHQINQNQSLKRIAQLDNTRLMSLGWSPQINFESAVERTFALLRSNDTLAKES</sequence>
<dbReference type="InterPro" id="IPR036291">
    <property type="entry name" value="NAD(P)-bd_dom_sf"/>
</dbReference>
<dbReference type="AlphaFoldDB" id="A0A2I1M4D9"/>
<dbReference type="RefSeq" id="WP_101541447.1">
    <property type="nucleotide sequence ID" value="NZ_JASODL010000003.1"/>
</dbReference>
<reference evidence="6 7" key="1">
    <citation type="submission" date="2017-12" db="EMBL/GenBank/DDBJ databases">
        <title>Phylogenetic diversity of female urinary microbiome.</title>
        <authorList>
            <person name="Thomas-White K."/>
            <person name="Wolfe A.J."/>
        </authorList>
    </citation>
    <scope>NUCLEOTIDE SEQUENCE [LARGE SCALE GENOMIC DNA]</scope>
    <source>
        <strain evidence="6 7">UMB0064</strain>
    </source>
</reference>
<evidence type="ECO:0000256" key="1">
    <source>
        <dbReference type="ARBA" id="ARBA00001911"/>
    </source>
</evidence>
<gene>
    <name evidence="6" type="ORF">CYJ32_05710</name>
</gene>
<evidence type="ECO:0000256" key="3">
    <source>
        <dbReference type="ARBA" id="ARBA00023027"/>
    </source>
</evidence>
<dbReference type="Proteomes" id="UP000242263">
    <property type="component" value="Unassembled WGS sequence"/>
</dbReference>
<evidence type="ECO:0000256" key="2">
    <source>
        <dbReference type="ARBA" id="ARBA00022793"/>
    </source>
</evidence>
<dbReference type="Gene3D" id="3.40.50.720">
    <property type="entry name" value="NAD(P)-binding Rossmann-like Domain"/>
    <property type="match status" value="1"/>
</dbReference>
<dbReference type="SUPFAM" id="SSF51735">
    <property type="entry name" value="NAD(P)-binding Rossmann-fold domains"/>
    <property type="match status" value="1"/>
</dbReference>
<comment type="caution">
    <text evidence="6">The sequence shown here is derived from an EMBL/GenBank/DDBJ whole genome shotgun (WGS) entry which is preliminary data.</text>
</comment>
<evidence type="ECO:0000313" key="6">
    <source>
        <dbReference type="EMBL" id="PKZ14993.1"/>
    </source>
</evidence>
<dbReference type="GO" id="GO:0070403">
    <property type="term" value="F:NAD+ binding"/>
    <property type="evidence" value="ECO:0007669"/>
    <property type="project" value="InterPro"/>
</dbReference>
<protein>
    <submittedName>
        <fullName evidence="6">NAD-dependent dehydratase</fullName>
    </submittedName>
</protein>